<dbReference type="EMBL" id="KL198060">
    <property type="protein sequence ID" value="KDQ11288.1"/>
    <property type="molecule type" value="Genomic_DNA"/>
</dbReference>
<gene>
    <name evidence="5" type="ORF">BOTBODRAFT_177525</name>
</gene>
<dbReference type="PANTHER" id="PTHR24096">
    <property type="entry name" value="LONG-CHAIN-FATTY-ACID--COA LIGASE"/>
    <property type="match status" value="1"/>
</dbReference>
<dbReference type="SUPFAM" id="SSF56801">
    <property type="entry name" value="Acetyl-CoA synthetase-like"/>
    <property type="match status" value="1"/>
</dbReference>
<evidence type="ECO:0008006" key="7">
    <source>
        <dbReference type="Google" id="ProtNLM"/>
    </source>
</evidence>
<feature type="domain" description="AMP-dependent synthetase/ligase" evidence="3">
    <location>
        <begin position="65"/>
        <end position="326"/>
    </location>
</feature>
<reference evidence="6" key="1">
    <citation type="journal article" date="2014" name="Proc. Natl. Acad. Sci. U.S.A.">
        <title>Extensive sampling of basidiomycete genomes demonstrates inadequacy of the white-rot/brown-rot paradigm for wood decay fungi.</title>
        <authorList>
            <person name="Riley R."/>
            <person name="Salamov A.A."/>
            <person name="Brown D.W."/>
            <person name="Nagy L.G."/>
            <person name="Floudas D."/>
            <person name="Held B.W."/>
            <person name="Levasseur A."/>
            <person name="Lombard V."/>
            <person name="Morin E."/>
            <person name="Otillar R."/>
            <person name="Lindquist E.A."/>
            <person name="Sun H."/>
            <person name="LaButti K.M."/>
            <person name="Schmutz J."/>
            <person name="Jabbour D."/>
            <person name="Luo H."/>
            <person name="Baker S.E."/>
            <person name="Pisabarro A.G."/>
            <person name="Walton J.D."/>
            <person name="Blanchette R.A."/>
            <person name="Henrissat B."/>
            <person name="Martin F."/>
            <person name="Cullen D."/>
            <person name="Hibbett D.S."/>
            <person name="Grigoriev I.V."/>
        </authorList>
    </citation>
    <scope>NUCLEOTIDE SEQUENCE [LARGE SCALE GENOMIC DNA]</scope>
    <source>
        <strain evidence="6">FD-172 SS1</strain>
    </source>
</reference>
<dbReference type="HOGENOM" id="CLU_000022_59_2_1"/>
<dbReference type="GO" id="GO:0016405">
    <property type="term" value="F:CoA-ligase activity"/>
    <property type="evidence" value="ECO:0007669"/>
    <property type="project" value="TreeGrafter"/>
</dbReference>
<organism evidence="5 6">
    <name type="scientific">Botryobasidium botryosum (strain FD-172 SS1)</name>
    <dbReference type="NCBI Taxonomy" id="930990"/>
    <lineage>
        <taxon>Eukaryota</taxon>
        <taxon>Fungi</taxon>
        <taxon>Dikarya</taxon>
        <taxon>Basidiomycota</taxon>
        <taxon>Agaricomycotina</taxon>
        <taxon>Agaricomycetes</taxon>
        <taxon>Cantharellales</taxon>
        <taxon>Botryobasidiaceae</taxon>
        <taxon>Botryobasidium</taxon>
    </lineage>
</organism>
<dbReference type="Pfam" id="PF13193">
    <property type="entry name" value="AMP-binding_C"/>
    <property type="match status" value="1"/>
</dbReference>
<dbReference type="STRING" id="930990.A0A067M698"/>
<evidence type="ECO:0000259" key="4">
    <source>
        <dbReference type="Pfam" id="PF13193"/>
    </source>
</evidence>
<proteinExistence type="inferred from homology"/>
<dbReference type="Gene3D" id="3.30.300.30">
    <property type="match status" value="1"/>
</dbReference>
<accession>A0A067M698</accession>
<dbReference type="Gene3D" id="3.40.50.980">
    <property type="match status" value="2"/>
</dbReference>
<evidence type="ECO:0000313" key="5">
    <source>
        <dbReference type="EMBL" id="KDQ11288.1"/>
    </source>
</evidence>
<dbReference type="InParanoid" id="A0A067M698"/>
<sequence length="472" mass="51611">MPAVYTPRYPAVHVPSRSIFTEIFGGQSDALDRAAPAYIDNVSGAILTRQDVKDLSLSRVWDEDPNSLSWFLVAYAAFAAGLRVSPANTACTPPELAHQLRDSGAYNIFVHPSLLTVLLETLSLLGVSSKEAEKRLEDLMRNGKVEKEEAFDGAQADETALLCYSSGTTGLSKGVTTTHRNLVSQIVALGPATPTFIPKSDIMICILPLNHIYGLVTLAMNCFARGVPMVICPRFDSDLFCSAIQKYKVADAYIAPPVVLFLANPPIVSKYNLASLRRIVSAAVPLAPSLATKTVARLESERANVTLTQDYGLTETSSTCTAHSLAYGADTKHRRPLRRREGDRRQTRATWRAVVPPADLEAVFAHPQIRDAGVIGVKSEDKSTELPRAYITHKAGYASFSTQADWEKFASEVQKWIEGKVAKHKYLRGGVIVIEVIPKSAAGKILRKDLRQLAKEELKSQALVQKLARAKL</sequence>
<comment type="similarity">
    <text evidence="1">Belongs to the ATP-dependent AMP-binding enzyme family.</text>
</comment>
<evidence type="ECO:0000259" key="3">
    <source>
        <dbReference type="Pfam" id="PF00501"/>
    </source>
</evidence>
<dbReference type="InterPro" id="IPR020845">
    <property type="entry name" value="AMP-binding_CS"/>
</dbReference>
<dbReference type="OrthoDB" id="1898221at2759"/>
<dbReference type="InterPro" id="IPR045851">
    <property type="entry name" value="AMP-bd_C_sf"/>
</dbReference>
<keyword evidence="2" id="KW-0436">Ligase</keyword>
<dbReference type="Proteomes" id="UP000027195">
    <property type="component" value="Unassembled WGS sequence"/>
</dbReference>
<dbReference type="InterPro" id="IPR000873">
    <property type="entry name" value="AMP-dep_synth/lig_dom"/>
</dbReference>
<dbReference type="AlphaFoldDB" id="A0A067M698"/>
<name>A0A067M698_BOTB1</name>
<evidence type="ECO:0000256" key="1">
    <source>
        <dbReference type="ARBA" id="ARBA00006432"/>
    </source>
</evidence>
<dbReference type="InterPro" id="IPR025110">
    <property type="entry name" value="AMP-bd_C"/>
</dbReference>
<evidence type="ECO:0000313" key="6">
    <source>
        <dbReference type="Proteomes" id="UP000027195"/>
    </source>
</evidence>
<dbReference type="PANTHER" id="PTHR24096:SF149">
    <property type="entry name" value="AMP-BINDING DOMAIN-CONTAINING PROTEIN-RELATED"/>
    <property type="match status" value="1"/>
</dbReference>
<feature type="domain" description="AMP-binding enzyme C-terminal" evidence="4">
    <location>
        <begin position="362"/>
        <end position="444"/>
    </location>
</feature>
<protein>
    <recommendedName>
        <fullName evidence="7">AMP-dependent synthetase/ligase domain-containing protein</fullName>
    </recommendedName>
</protein>
<evidence type="ECO:0000256" key="2">
    <source>
        <dbReference type="ARBA" id="ARBA00022598"/>
    </source>
</evidence>
<dbReference type="PROSITE" id="PS00455">
    <property type="entry name" value="AMP_BINDING"/>
    <property type="match status" value="1"/>
</dbReference>
<keyword evidence="6" id="KW-1185">Reference proteome</keyword>
<dbReference type="Pfam" id="PF00501">
    <property type="entry name" value="AMP-binding"/>
    <property type="match status" value="1"/>
</dbReference>